<dbReference type="InterPro" id="IPR013805">
    <property type="entry name" value="GrpE_CC"/>
</dbReference>
<protein>
    <recommendedName>
        <fullName evidence="8 10">Protein GrpE</fullName>
    </recommendedName>
    <alternativeName>
        <fullName evidence="9 10">HSP-70 cofactor</fullName>
    </alternativeName>
</protein>
<reference evidence="14 15" key="1">
    <citation type="submission" date="2017-11" db="EMBL/GenBank/DDBJ databases">
        <title>Genomic Encyclopedia of Archaeal and Bacterial Type Strains, Phase II (KMG-II): From Individual Species to Whole Genera.</title>
        <authorList>
            <person name="Goeker M."/>
        </authorList>
    </citation>
    <scope>NUCLEOTIDE SEQUENCE [LARGE SCALE GENOMIC DNA]</scope>
    <source>
        <strain evidence="14 15">DSM 22413</strain>
    </source>
</reference>
<evidence type="ECO:0000256" key="12">
    <source>
        <dbReference type="SAM" id="Coils"/>
    </source>
</evidence>
<feature type="compositionally biased region" description="Low complexity" evidence="13">
    <location>
        <begin position="23"/>
        <end position="59"/>
    </location>
</feature>
<dbReference type="Gene3D" id="3.90.20.20">
    <property type="match status" value="1"/>
</dbReference>
<dbReference type="PRINTS" id="PR00773">
    <property type="entry name" value="GRPEPROTEIN"/>
</dbReference>
<dbReference type="AlphaFoldDB" id="A0A2M8W6N1"/>
<dbReference type="PANTHER" id="PTHR21237">
    <property type="entry name" value="GRPE PROTEIN"/>
    <property type="match status" value="1"/>
</dbReference>
<evidence type="ECO:0000256" key="9">
    <source>
        <dbReference type="ARBA" id="ARBA00076414"/>
    </source>
</evidence>
<dbReference type="GO" id="GO:0005737">
    <property type="term" value="C:cytoplasm"/>
    <property type="evidence" value="ECO:0007669"/>
    <property type="project" value="UniProtKB-SubCell"/>
</dbReference>
<feature type="region of interest" description="Disordered" evidence="13">
    <location>
        <begin position="1"/>
        <end position="69"/>
    </location>
</feature>
<evidence type="ECO:0000256" key="7">
    <source>
        <dbReference type="ARBA" id="ARBA00053401"/>
    </source>
</evidence>
<comment type="similarity">
    <text evidence="2 10 11">Belongs to the GrpE family.</text>
</comment>
<dbReference type="PANTHER" id="PTHR21237:SF23">
    <property type="entry name" value="GRPE PROTEIN HOMOLOG, MITOCHONDRIAL"/>
    <property type="match status" value="1"/>
</dbReference>
<dbReference type="RefSeq" id="WP_100350632.1">
    <property type="nucleotide sequence ID" value="NZ_PGTZ01000010.1"/>
</dbReference>
<evidence type="ECO:0000256" key="5">
    <source>
        <dbReference type="ARBA" id="ARBA00023016"/>
    </source>
</evidence>
<dbReference type="SUPFAM" id="SSF58014">
    <property type="entry name" value="Coiled-coil domain of nucleotide exchange factor GrpE"/>
    <property type="match status" value="1"/>
</dbReference>
<evidence type="ECO:0000256" key="6">
    <source>
        <dbReference type="ARBA" id="ARBA00023186"/>
    </source>
</evidence>
<comment type="subcellular location">
    <subcellularLocation>
        <location evidence="1 10">Cytoplasm</location>
    </subcellularLocation>
</comment>
<keyword evidence="6 10" id="KW-0143">Chaperone</keyword>
<dbReference type="OrthoDB" id="5191115at2"/>
<dbReference type="SUPFAM" id="SSF51064">
    <property type="entry name" value="Head domain of nucleotide exchange factor GrpE"/>
    <property type="match status" value="1"/>
</dbReference>
<dbReference type="GO" id="GO:0042803">
    <property type="term" value="F:protein homodimerization activity"/>
    <property type="evidence" value="ECO:0007669"/>
    <property type="project" value="InterPro"/>
</dbReference>
<dbReference type="GO" id="GO:0051082">
    <property type="term" value="F:unfolded protein binding"/>
    <property type="evidence" value="ECO:0007669"/>
    <property type="project" value="TreeGrafter"/>
</dbReference>
<dbReference type="InterPro" id="IPR009012">
    <property type="entry name" value="GrpE_head"/>
</dbReference>
<dbReference type="EMBL" id="PGTZ01000010">
    <property type="protein sequence ID" value="PJI86588.1"/>
    <property type="molecule type" value="Genomic_DNA"/>
</dbReference>
<evidence type="ECO:0000256" key="1">
    <source>
        <dbReference type="ARBA" id="ARBA00004496"/>
    </source>
</evidence>
<comment type="subunit">
    <text evidence="3 10">Homodimer.</text>
</comment>
<dbReference type="Pfam" id="PF01025">
    <property type="entry name" value="GrpE"/>
    <property type="match status" value="1"/>
</dbReference>
<dbReference type="Proteomes" id="UP000231586">
    <property type="component" value="Unassembled WGS sequence"/>
</dbReference>
<name>A0A2M8W6N1_9MICO</name>
<dbReference type="FunFam" id="2.30.22.10:FF:000001">
    <property type="entry name" value="Protein GrpE"/>
    <property type="match status" value="1"/>
</dbReference>
<dbReference type="InterPro" id="IPR000740">
    <property type="entry name" value="GrpE"/>
</dbReference>
<dbReference type="GO" id="GO:0006457">
    <property type="term" value="P:protein folding"/>
    <property type="evidence" value="ECO:0007669"/>
    <property type="project" value="InterPro"/>
</dbReference>
<dbReference type="GO" id="GO:0000774">
    <property type="term" value="F:adenyl-nucleotide exchange factor activity"/>
    <property type="evidence" value="ECO:0007669"/>
    <property type="project" value="InterPro"/>
</dbReference>
<evidence type="ECO:0000256" key="11">
    <source>
        <dbReference type="RuleBase" id="RU004478"/>
    </source>
</evidence>
<evidence type="ECO:0000256" key="8">
    <source>
        <dbReference type="ARBA" id="ARBA00072274"/>
    </source>
</evidence>
<keyword evidence="12" id="KW-0175">Coiled coil</keyword>
<comment type="caution">
    <text evidence="14">The sequence shown here is derived from an EMBL/GenBank/DDBJ whole genome shotgun (WGS) entry which is preliminary data.</text>
</comment>
<keyword evidence="5 10" id="KW-0346">Stress response</keyword>
<organism evidence="14 15">
    <name type="scientific">Luteimicrobium subarcticum</name>
    <dbReference type="NCBI Taxonomy" id="620910"/>
    <lineage>
        <taxon>Bacteria</taxon>
        <taxon>Bacillati</taxon>
        <taxon>Actinomycetota</taxon>
        <taxon>Actinomycetes</taxon>
        <taxon>Micrococcales</taxon>
        <taxon>Luteimicrobium</taxon>
    </lineage>
</organism>
<dbReference type="CDD" id="cd00446">
    <property type="entry name" value="GrpE"/>
    <property type="match status" value="1"/>
</dbReference>
<dbReference type="Gene3D" id="2.30.22.10">
    <property type="entry name" value="Head domain of nucleotide exchange factor GrpE"/>
    <property type="match status" value="1"/>
</dbReference>
<gene>
    <name evidence="10" type="primary">grpE</name>
    <name evidence="14" type="ORF">CLV34_2507</name>
</gene>
<comment type="function">
    <text evidence="7 10">Participates actively in the response to hyperosmotic and heat shock by preventing the aggregation of stress-denatured proteins, in association with DnaK and GrpE. It is the nucleotide exchange factor for DnaK and may function as a thermosensor. Unfolded proteins bind initially to DnaJ; upon interaction with the DnaJ-bound protein, DnaK hydrolyzes its bound ATP, resulting in the formation of a stable complex. GrpE releases ADP from DnaK; ATP binding to DnaK triggers the release of the substrate protein, thus completing the reaction cycle. Several rounds of ATP-dependent interactions between DnaJ, DnaK and GrpE are required for fully efficient folding.</text>
</comment>
<evidence type="ECO:0000256" key="2">
    <source>
        <dbReference type="ARBA" id="ARBA00009054"/>
    </source>
</evidence>
<feature type="compositionally biased region" description="Basic and acidic residues" evidence="13">
    <location>
        <begin position="10"/>
        <end position="22"/>
    </location>
</feature>
<evidence type="ECO:0000256" key="3">
    <source>
        <dbReference type="ARBA" id="ARBA00011738"/>
    </source>
</evidence>
<keyword evidence="15" id="KW-1185">Reference proteome</keyword>
<evidence type="ECO:0000256" key="4">
    <source>
        <dbReference type="ARBA" id="ARBA00022490"/>
    </source>
</evidence>
<dbReference type="HAMAP" id="MF_01151">
    <property type="entry name" value="GrpE"/>
    <property type="match status" value="1"/>
</dbReference>
<accession>A0A2M8W6N1</accession>
<feature type="coiled-coil region" evidence="12">
    <location>
        <begin position="79"/>
        <end position="110"/>
    </location>
</feature>
<proteinExistence type="inferred from homology"/>
<evidence type="ECO:0000256" key="13">
    <source>
        <dbReference type="SAM" id="MobiDB-lite"/>
    </source>
</evidence>
<evidence type="ECO:0000256" key="10">
    <source>
        <dbReference type="HAMAP-Rule" id="MF_01151"/>
    </source>
</evidence>
<dbReference type="GO" id="GO:0051087">
    <property type="term" value="F:protein-folding chaperone binding"/>
    <property type="evidence" value="ECO:0007669"/>
    <property type="project" value="InterPro"/>
</dbReference>
<sequence length="220" mass="23085">MTDENASFHFSDKRRIDPETGEPRTPASDAAASDAGAAPDPAAPERGAAPEGAATGGDPLEALDFEPSDDALAGVDSALAAAQAEATAHLDALQRERAEFVNYRNRAKREAEAARSRGVEDVLASLLPVLDDVERARAAGDLTGPFAAISEKLDAALAKHGVERFGAVGEEFDPNLHHALMHQADADATTTRISQVVEPGYKVGDRVFRPANVLVVGPQD</sequence>
<evidence type="ECO:0000313" key="15">
    <source>
        <dbReference type="Proteomes" id="UP000231586"/>
    </source>
</evidence>
<keyword evidence="4 10" id="KW-0963">Cytoplasm</keyword>
<evidence type="ECO:0000313" key="14">
    <source>
        <dbReference type="EMBL" id="PJI86588.1"/>
    </source>
</evidence>